<evidence type="ECO:0000313" key="7">
    <source>
        <dbReference type="Proteomes" id="UP000271889"/>
    </source>
</evidence>
<dbReference type="GO" id="GO:0015930">
    <property type="term" value="F:glutamate synthase activity"/>
    <property type="evidence" value="ECO:0007669"/>
    <property type="project" value="InterPro"/>
</dbReference>
<feature type="non-terminal residue" evidence="6">
    <location>
        <position position="152"/>
    </location>
</feature>
<comment type="pathway">
    <text evidence="2">Nitrogen metabolism.</text>
</comment>
<dbReference type="Proteomes" id="UP000271889">
    <property type="component" value="Unassembled WGS sequence"/>
</dbReference>
<sequence length="152" mass="16615">MSTAPLIVLGCTMMRKCHLNTCPVGIATQATLLEFGTILKNVHHMFPNISTKSGMIKQTIEPGELEKEILKSLPKVFAEPGCHLEIKDKTITNIDRAFCARISYEISKRYGEEGLSGKRSIKINLKGSAGQSLCAFLAKGVTVELEGDANDY</sequence>
<dbReference type="PANTHER" id="PTHR43100:SF1">
    <property type="entry name" value="GLUTAMATE SYNTHASE [NADPH] SMALL CHAIN"/>
    <property type="match status" value="1"/>
</dbReference>
<evidence type="ECO:0000256" key="3">
    <source>
        <dbReference type="ARBA" id="ARBA00009716"/>
    </source>
</evidence>
<dbReference type="InterPro" id="IPR013785">
    <property type="entry name" value="Aldolase_TIM"/>
</dbReference>
<comment type="similarity">
    <text evidence="3">Belongs to the glutamate synthase family.</text>
</comment>
<proteinExistence type="inferred from homology"/>
<feature type="domain" description="Glutamate synthase" evidence="5">
    <location>
        <begin position="2"/>
        <end position="34"/>
    </location>
</feature>
<dbReference type="InterPro" id="IPR036485">
    <property type="entry name" value="Glu_synth_asu_C_sf"/>
</dbReference>
<dbReference type="UniPathway" id="UPA00045"/>
<evidence type="ECO:0000256" key="1">
    <source>
        <dbReference type="ARBA" id="ARBA00004802"/>
    </source>
</evidence>
<comment type="pathway">
    <text evidence="1">Energy metabolism; nitrogen metabolism.</text>
</comment>
<evidence type="ECO:0000313" key="6">
    <source>
        <dbReference type="EMBL" id="VDK62378.1"/>
    </source>
</evidence>
<evidence type="ECO:0000259" key="4">
    <source>
        <dbReference type="Pfam" id="PF01493"/>
    </source>
</evidence>
<dbReference type="SUPFAM" id="SSF69336">
    <property type="entry name" value="Alpha subunit of glutamate synthase, C-terminal domain"/>
    <property type="match status" value="1"/>
</dbReference>
<dbReference type="GO" id="GO:0006537">
    <property type="term" value="P:glutamate biosynthetic process"/>
    <property type="evidence" value="ECO:0007669"/>
    <property type="project" value="InterPro"/>
</dbReference>
<dbReference type="InterPro" id="IPR051394">
    <property type="entry name" value="Glutamate_Synthase"/>
</dbReference>
<dbReference type="EMBL" id="UYRV01016694">
    <property type="protein sequence ID" value="VDK62378.1"/>
    <property type="molecule type" value="Genomic_DNA"/>
</dbReference>
<reference evidence="6 7" key="1">
    <citation type="submission" date="2018-11" db="EMBL/GenBank/DDBJ databases">
        <authorList>
            <consortium name="Pathogen Informatics"/>
        </authorList>
    </citation>
    <scope>NUCLEOTIDE SEQUENCE [LARGE SCALE GENOMIC DNA]</scope>
</reference>
<accession>A0A3P6T973</accession>
<dbReference type="Gene3D" id="3.20.20.70">
    <property type="entry name" value="Aldolase class I"/>
    <property type="match status" value="1"/>
</dbReference>
<dbReference type="PANTHER" id="PTHR43100">
    <property type="entry name" value="GLUTAMATE SYNTHASE [NADPH] SMALL CHAIN"/>
    <property type="match status" value="1"/>
</dbReference>
<feature type="domain" description="Glutamate synthase alpha subunit C-terminal" evidence="4">
    <location>
        <begin position="90"/>
        <end position="152"/>
    </location>
</feature>
<evidence type="ECO:0008006" key="8">
    <source>
        <dbReference type="Google" id="ProtNLM"/>
    </source>
</evidence>
<evidence type="ECO:0000259" key="5">
    <source>
        <dbReference type="Pfam" id="PF01645"/>
    </source>
</evidence>
<name>A0A3P6T973_CYLGO</name>
<dbReference type="AlphaFoldDB" id="A0A3P6T973"/>
<protein>
    <recommendedName>
        <fullName evidence="8">Glutamate synthase domain-containing protein</fullName>
    </recommendedName>
</protein>
<gene>
    <name evidence="6" type="ORF">CGOC_LOCUS5484</name>
</gene>
<dbReference type="Pfam" id="PF01645">
    <property type="entry name" value="Glu_synthase"/>
    <property type="match status" value="1"/>
</dbReference>
<organism evidence="6 7">
    <name type="scientific">Cylicostephanus goldi</name>
    <name type="common">Nematode worm</name>
    <dbReference type="NCBI Taxonomy" id="71465"/>
    <lineage>
        <taxon>Eukaryota</taxon>
        <taxon>Metazoa</taxon>
        <taxon>Ecdysozoa</taxon>
        <taxon>Nematoda</taxon>
        <taxon>Chromadorea</taxon>
        <taxon>Rhabditida</taxon>
        <taxon>Rhabditina</taxon>
        <taxon>Rhabditomorpha</taxon>
        <taxon>Strongyloidea</taxon>
        <taxon>Strongylidae</taxon>
        <taxon>Cylicostephanus</taxon>
    </lineage>
</organism>
<dbReference type="OrthoDB" id="4327079at2759"/>
<dbReference type="Gene3D" id="2.160.20.60">
    <property type="entry name" value="Glutamate synthase, alpha subunit, C-terminal domain"/>
    <property type="match status" value="1"/>
</dbReference>
<dbReference type="SUPFAM" id="SSF51395">
    <property type="entry name" value="FMN-linked oxidoreductases"/>
    <property type="match status" value="1"/>
</dbReference>
<dbReference type="InterPro" id="IPR002932">
    <property type="entry name" value="Glu_synthdom"/>
</dbReference>
<dbReference type="InterPro" id="IPR002489">
    <property type="entry name" value="Glu_synth_asu_C"/>
</dbReference>
<keyword evidence="7" id="KW-1185">Reference proteome</keyword>
<dbReference type="Pfam" id="PF01493">
    <property type="entry name" value="GXGXG"/>
    <property type="match status" value="1"/>
</dbReference>
<evidence type="ECO:0000256" key="2">
    <source>
        <dbReference type="ARBA" id="ARBA00004909"/>
    </source>
</evidence>